<dbReference type="Proteomes" id="UP001306950">
    <property type="component" value="Unassembled WGS sequence"/>
</dbReference>
<dbReference type="RefSeq" id="WP_331845653.1">
    <property type="nucleotide sequence ID" value="NZ_JAZHPZ010000002.1"/>
</dbReference>
<accession>A0ABU7VNU4</accession>
<protein>
    <submittedName>
        <fullName evidence="2">DUF269 domain-containing protein</fullName>
    </submittedName>
</protein>
<evidence type="ECO:0000313" key="2">
    <source>
        <dbReference type="EMBL" id="MEF2965422.1"/>
    </source>
</evidence>
<feature type="compositionally biased region" description="Basic and acidic residues" evidence="1">
    <location>
        <begin position="1"/>
        <end position="11"/>
    </location>
</feature>
<dbReference type="Gene3D" id="1.10.3100.20">
    <property type="entry name" value="Protein of unknown function DUF269"/>
    <property type="match status" value="1"/>
</dbReference>
<reference evidence="2 3" key="1">
    <citation type="submission" date="2024-02" db="EMBL/GenBank/DDBJ databases">
        <title>A nitrogen-fixing paenibacillus bacterium.</title>
        <authorList>
            <person name="Zhang W.L."/>
            <person name="Chen S.F."/>
        </authorList>
    </citation>
    <scope>NUCLEOTIDE SEQUENCE [LARGE SCALE GENOMIC DNA]</scope>
    <source>
        <strain evidence="2 3">M1</strain>
    </source>
</reference>
<proteinExistence type="predicted"/>
<dbReference type="EMBL" id="JAZHPZ010000002">
    <property type="protein sequence ID" value="MEF2965422.1"/>
    <property type="molecule type" value="Genomic_DNA"/>
</dbReference>
<keyword evidence="3" id="KW-1185">Reference proteome</keyword>
<comment type="caution">
    <text evidence="2">The sequence shown here is derived from an EMBL/GenBank/DDBJ whole genome shotgun (WGS) entry which is preliminary data.</text>
</comment>
<organism evidence="2 3">
    <name type="scientific">Paenibacillus haidiansis</name>
    <dbReference type="NCBI Taxonomy" id="1574488"/>
    <lineage>
        <taxon>Bacteria</taxon>
        <taxon>Bacillati</taxon>
        <taxon>Bacillota</taxon>
        <taxon>Bacilli</taxon>
        <taxon>Bacillales</taxon>
        <taxon>Paenibacillaceae</taxon>
        <taxon>Paenibacillus</taxon>
    </lineage>
</organism>
<gene>
    <name evidence="2" type="ORF">V3851_06205</name>
</gene>
<name>A0ABU7VNU4_9BACL</name>
<evidence type="ECO:0000313" key="3">
    <source>
        <dbReference type="Proteomes" id="UP001306950"/>
    </source>
</evidence>
<dbReference type="Pfam" id="PF03270">
    <property type="entry name" value="DUF269"/>
    <property type="match status" value="1"/>
</dbReference>
<evidence type="ECO:0000256" key="1">
    <source>
        <dbReference type="SAM" id="MobiDB-lite"/>
    </source>
</evidence>
<dbReference type="InterPro" id="IPR004952">
    <property type="entry name" value="NifX-assoc_nitrogen_fix"/>
</dbReference>
<sequence>MAEQAFDHGYFDGETEVPGEGKDRAKGWDEERLGDLFARSLDRSLQLNDPWGKHTGLPMDQRAEKLFLCTPEQKRELMADCHVSPIMRTQVSVFFQAVANTLEQVSGDIMQSMVEVNDEGFGRALVYSGRTVLVADSFRGGFPFPFAKYDKALVYGVSCIREGLQNRERFMELQRSPFS</sequence>
<feature type="region of interest" description="Disordered" evidence="1">
    <location>
        <begin position="1"/>
        <end position="26"/>
    </location>
</feature>